<comment type="caution">
    <text evidence="2">The sequence shown here is derived from an EMBL/GenBank/DDBJ whole genome shotgun (WGS) entry which is preliminary data.</text>
</comment>
<evidence type="ECO:0000313" key="2">
    <source>
        <dbReference type="EMBL" id="PLW42027.1"/>
    </source>
</evidence>
<feature type="compositionally biased region" description="Basic and acidic residues" evidence="1">
    <location>
        <begin position="7"/>
        <end position="19"/>
    </location>
</feature>
<dbReference type="PANTHER" id="PTHR13464">
    <property type="entry name" value="TRANSCRIPTIONAL REGULATOR PROTEIN HCNGP"/>
    <property type="match status" value="1"/>
</dbReference>
<dbReference type="STRING" id="200324.A0A2N5UWH0"/>
<dbReference type="Pfam" id="PF07818">
    <property type="entry name" value="HCNGP"/>
    <property type="match status" value="1"/>
</dbReference>
<dbReference type="PANTHER" id="PTHR13464:SF0">
    <property type="entry name" value="SAP30-BINDING PROTEIN"/>
    <property type="match status" value="1"/>
</dbReference>
<dbReference type="AlphaFoldDB" id="A0A2N5UWH0"/>
<dbReference type="InterPro" id="IPR012479">
    <property type="entry name" value="SAP30BP"/>
</dbReference>
<protein>
    <recommendedName>
        <fullName evidence="4">HCNGP-like protein</fullName>
    </recommendedName>
</protein>
<evidence type="ECO:0000313" key="3">
    <source>
        <dbReference type="Proteomes" id="UP000235388"/>
    </source>
</evidence>
<accession>A0A2N5UWH0</accession>
<evidence type="ECO:0000256" key="1">
    <source>
        <dbReference type="SAM" id="MobiDB-lite"/>
    </source>
</evidence>
<feature type="compositionally biased region" description="Basic and acidic residues" evidence="1">
    <location>
        <begin position="160"/>
        <end position="180"/>
    </location>
</feature>
<dbReference type="GO" id="GO:0005634">
    <property type="term" value="C:nucleus"/>
    <property type="evidence" value="ECO:0007669"/>
    <property type="project" value="TreeGrafter"/>
</dbReference>
<dbReference type="Proteomes" id="UP000235388">
    <property type="component" value="Unassembled WGS sequence"/>
</dbReference>
<name>A0A2N5UWH0_9BASI</name>
<evidence type="ECO:0008006" key="4">
    <source>
        <dbReference type="Google" id="ProtNLM"/>
    </source>
</evidence>
<feature type="compositionally biased region" description="Polar residues" evidence="1">
    <location>
        <begin position="128"/>
        <end position="139"/>
    </location>
</feature>
<feature type="region of interest" description="Disordered" evidence="1">
    <location>
        <begin position="1"/>
        <end position="44"/>
    </location>
</feature>
<dbReference type="OrthoDB" id="1714508at2759"/>
<feature type="compositionally biased region" description="Low complexity" evidence="1">
    <location>
        <begin position="145"/>
        <end position="155"/>
    </location>
</feature>
<organism evidence="2 3">
    <name type="scientific">Puccinia coronata f. sp. avenae</name>
    <dbReference type="NCBI Taxonomy" id="200324"/>
    <lineage>
        <taxon>Eukaryota</taxon>
        <taxon>Fungi</taxon>
        <taxon>Dikarya</taxon>
        <taxon>Basidiomycota</taxon>
        <taxon>Pucciniomycotina</taxon>
        <taxon>Pucciniomycetes</taxon>
        <taxon>Pucciniales</taxon>
        <taxon>Pucciniaceae</taxon>
        <taxon>Puccinia</taxon>
    </lineage>
</organism>
<feature type="region of interest" description="Disordered" evidence="1">
    <location>
        <begin position="123"/>
        <end position="188"/>
    </location>
</feature>
<keyword evidence="3" id="KW-1185">Reference proteome</keyword>
<dbReference type="GO" id="GO:0006355">
    <property type="term" value="P:regulation of DNA-templated transcription"/>
    <property type="evidence" value="ECO:0007669"/>
    <property type="project" value="InterPro"/>
</dbReference>
<reference evidence="2 3" key="1">
    <citation type="submission" date="2017-11" db="EMBL/GenBank/DDBJ databases">
        <title>De novo assembly and phasing of dikaryotic genomes from two isolates of Puccinia coronata f. sp. avenae, the causal agent of oat crown rust.</title>
        <authorList>
            <person name="Miller M.E."/>
            <person name="Zhang Y."/>
            <person name="Omidvar V."/>
            <person name="Sperschneider J."/>
            <person name="Schwessinger B."/>
            <person name="Raley C."/>
            <person name="Palmer J.M."/>
            <person name="Garnica D."/>
            <person name="Upadhyaya N."/>
            <person name="Rathjen J."/>
            <person name="Taylor J.M."/>
            <person name="Park R.F."/>
            <person name="Dodds P.N."/>
            <person name="Hirsch C.D."/>
            <person name="Kianian S.F."/>
            <person name="Figueroa M."/>
        </authorList>
    </citation>
    <scope>NUCLEOTIDE SEQUENCE [LARGE SCALE GENOMIC DNA]</scope>
    <source>
        <strain evidence="2">12NC29</strain>
    </source>
</reference>
<sequence>METLPTELEKQHHKEEHSTKTQQTDLEQPPKDDEPAQQDSINPDLINKITRFKALREQGIYFNDNLVKSKSYRNPNIYAKLVEFLNISETSTNFDPTFWHPTGFPPSASAESLRELQQTLADEKTKQRAGTQGKRSTIQFEHARTSTSSSTTHSSIRNSLKRERDRDVDRERDRDREPGQRKSHIRSP</sequence>
<dbReference type="EMBL" id="PGCJ01000162">
    <property type="protein sequence ID" value="PLW42027.1"/>
    <property type="molecule type" value="Genomic_DNA"/>
</dbReference>
<proteinExistence type="predicted"/>
<gene>
    <name evidence="2" type="ORF">PCANC_13138</name>
</gene>